<dbReference type="RefSeq" id="WP_013077726.1">
    <property type="nucleotide sequence ID" value="NC_014100.1"/>
</dbReference>
<dbReference type="AlphaFoldDB" id="D5VHS3"/>
<feature type="signal peptide" evidence="1">
    <location>
        <begin position="1"/>
        <end position="20"/>
    </location>
</feature>
<dbReference type="HOGENOM" id="CLU_123225_0_0_5"/>
<dbReference type="eggNOG" id="ENOG5032XWV">
    <property type="taxonomic scope" value="Bacteria"/>
</dbReference>
<sequence>MMLKLAIACALALWAGVASAQVPPDAAARLAAQAEAMKKLSRLDGVWRGPAWTITPGGRREVIQTERIGPMLDGAIKILEGRGYNPDGSLGFNAFGVISFEPDTGVYTMRSHAMGRAGDFKLTPTPDGYDWEIPSGPATIRYSVVIRDGVWREVGERVVEGRPPFRFFEMTLSRVGDSAWPAAGAIPPK</sequence>
<proteinExistence type="predicted"/>
<evidence type="ECO:0000313" key="3">
    <source>
        <dbReference type="Proteomes" id="UP000002629"/>
    </source>
</evidence>
<evidence type="ECO:0000256" key="1">
    <source>
        <dbReference type="SAM" id="SignalP"/>
    </source>
</evidence>
<reference evidence="3" key="1">
    <citation type="journal article" date="2011" name="J. Bacteriol.">
        <title>Genome sequences of eight morphologically diverse alphaproteobacteria.</title>
        <authorList>
            <consortium name="US DOE Joint Genome Institute"/>
            <person name="Brown P.J."/>
            <person name="Kysela D.T."/>
            <person name="Buechlein A."/>
            <person name="Hemmerich C."/>
            <person name="Brun Y.V."/>
        </authorList>
    </citation>
    <scope>NUCLEOTIDE SEQUENCE [LARGE SCALE GENOMIC DNA]</scope>
    <source>
        <strain evidence="3">ATCC 21756 / DSM 7131 / JCM 7823 / NBRC 15250 / LMG 17158 / TK0059</strain>
    </source>
</reference>
<gene>
    <name evidence="2" type="ordered locus">Cseg_0542</name>
</gene>
<organism evidence="2 3">
    <name type="scientific">Caulobacter segnis (strain ATCC 21756 / DSM 7131 / JCM 7823 / NBRC 15250 / LMG 17158 / TK0059)</name>
    <name type="common">Mycoplana segnis</name>
    <dbReference type="NCBI Taxonomy" id="509190"/>
    <lineage>
        <taxon>Bacteria</taxon>
        <taxon>Pseudomonadati</taxon>
        <taxon>Pseudomonadota</taxon>
        <taxon>Alphaproteobacteria</taxon>
        <taxon>Caulobacterales</taxon>
        <taxon>Caulobacteraceae</taxon>
        <taxon>Caulobacter</taxon>
    </lineage>
</organism>
<protein>
    <recommendedName>
        <fullName evidence="4">DUF1579 domain-containing protein</fullName>
    </recommendedName>
</protein>
<keyword evidence="1" id="KW-0732">Signal</keyword>
<dbReference type="STRING" id="509190.Cseg_0542"/>
<evidence type="ECO:0000313" key="2">
    <source>
        <dbReference type="EMBL" id="ADG09054.1"/>
    </source>
</evidence>
<name>D5VHS3_CAUST</name>
<evidence type="ECO:0008006" key="4">
    <source>
        <dbReference type="Google" id="ProtNLM"/>
    </source>
</evidence>
<accession>D5VHS3</accession>
<dbReference type="Proteomes" id="UP000002629">
    <property type="component" value="Chromosome"/>
</dbReference>
<feature type="chain" id="PRO_5003078479" description="DUF1579 domain-containing protein" evidence="1">
    <location>
        <begin position="21"/>
        <end position="189"/>
    </location>
</feature>
<dbReference type="EMBL" id="CP002008">
    <property type="protein sequence ID" value="ADG09054.1"/>
    <property type="molecule type" value="Genomic_DNA"/>
</dbReference>
<dbReference type="KEGG" id="cse:Cseg_0542"/>